<name>A0AAV3XZ78_9GAST</name>
<dbReference type="AlphaFoldDB" id="A0AAV3XZ78"/>
<dbReference type="EMBL" id="BLXT01000362">
    <property type="protein sequence ID" value="GFN76129.1"/>
    <property type="molecule type" value="Genomic_DNA"/>
</dbReference>
<evidence type="ECO:0000256" key="1">
    <source>
        <dbReference type="ARBA" id="ARBA00004123"/>
    </source>
</evidence>
<dbReference type="GO" id="GO:0000981">
    <property type="term" value="F:DNA-binding transcription factor activity, RNA polymerase II-specific"/>
    <property type="evidence" value="ECO:0007669"/>
    <property type="project" value="TreeGrafter"/>
</dbReference>
<dbReference type="SUPFAM" id="SSF57667">
    <property type="entry name" value="beta-beta-alpha zinc fingers"/>
    <property type="match status" value="2"/>
</dbReference>
<evidence type="ECO:0000256" key="2">
    <source>
        <dbReference type="ARBA" id="ARBA00022723"/>
    </source>
</evidence>
<comment type="caution">
    <text evidence="10">The sequence shown here is derived from an EMBL/GenBank/DDBJ whole genome shotgun (WGS) entry which is preliminary data.</text>
</comment>
<dbReference type="PROSITE" id="PS50157">
    <property type="entry name" value="ZINC_FINGER_C2H2_2"/>
    <property type="match status" value="4"/>
</dbReference>
<feature type="domain" description="C2H2-type" evidence="9">
    <location>
        <begin position="141"/>
        <end position="168"/>
    </location>
</feature>
<dbReference type="InterPro" id="IPR036236">
    <property type="entry name" value="Znf_C2H2_sf"/>
</dbReference>
<comment type="subcellular location">
    <subcellularLocation>
        <location evidence="1">Nucleus</location>
    </subcellularLocation>
</comment>
<feature type="domain" description="C2H2-type" evidence="9">
    <location>
        <begin position="225"/>
        <end position="252"/>
    </location>
</feature>
<evidence type="ECO:0000256" key="3">
    <source>
        <dbReference type="ARBA" id="ARBA00022737"/>
    </source>
</evidence>
<evidence type="ECO:0000256" key="8">
    <source>
        <dbReference type="SAM" id="MobiDB-lite"/>
    </source>
</evidence>
<protein>
    <submittedName>
        <fullName evidence="10">Zinc finger protein 813</fullName>
    </submittedName>
</protein>
<dbReference type="GO" id="GO:0008270">
    <property type="term" value="F:zinc ion binding"/>
    <property type="evidence" value="ECO:0007669"/>
    <property type="project" value="UniProtKB-KW"/>
</dbReference>
<feature type="compositionally biased region" description="Polar residues" evidence="8">
    <location>
        <begin position="475"/>
        <end position="492"/>
    </location>
</feature>
<keyword evidence="2" id="KW-0479">Metal-binding</keyword>
<feature type="compositionally biased region" description="Polar residues" evidence="8">
    <location>
        <begin position="538"/>
        <end position="548"/>
    </location>
</feature>
<dbReference type="Gene3D" id="3.30.160.60">
    <property type="entry name" value="Classic Zinc Finger"/>
    <property type="match status" value="4"/>
</dbReference>
<evidence type="ECO:0000313" key="11">
    <source>
        <dbReference type="Proteomes" id="UP000735302"/>
    </source>
</evidence>
<dbReference type="GO" id="GO:0005634">
    <property type="term" value="C:nucleus"/>
    <property type="evidence" value="ECO:0007669"/>
    <property type="project" value="UniProtKB-SubCell"/>
</dbReference>
<feature type="region of interest" description="Disordered" evidence="8">
    <location>
        <begin position="296"/>
        <end position="363"/>
    </location>
</feature>
<keyword evidence="11" id="KW-1185">Reference proteome</keyword>
<evidence type="ECO:0000259" key="9">
    <source>
        <dbReference type="PROSITE" id="PS50157"/>
    </source>
</evidence>
<evidence type="ECO:0000256" key="4">
    <source>
        <dbReference type="ARBA" id="ARBA00022771"/>
    </source>
</evidence>
<dbReference type="FunFam" id="3.30.160.60:FF:000100">
    <property type="entry name" value="Zinc finger 45-like"/>
    <property type="match status" value="1"/>
</dbReference>
<evidence type="ECO:0000256" key="5">
    <source>
        <dbReference type="ARBA" id="ARBA00022833"/>
    </source>
</evidence>
<dbReference type="FunFam" id="3.30.160.60:FF:000512">
    <property type="entry name" value="zinc finger protein 197 isoform X1"/>
    <property type="match status" value="1"/>
</dbReference>
<organism evidence="10 11">
    <name type="scientific">Plakobranchus ocellatus</name>
    <dbReference type="NCBI Taxonomy" id="259542"/>
    <lineage>
        <taxon>Eukaryota</taxon>
        <taxon>Metazoa</taxon>
        <taxon>Spiralia</taxon>
        <taxon>Lophotrochozoa</taxon>
        <taxon>Mollusca</taxon>
        <taxon>Gastropoda</taxon>
        <taxon>Heterobranchia</taxon>
        <taxon>Euthyneura</taxon>
        <taxon>Panpulmonata</taxon>
        <taxon>Sacoglossa</taxon>
        <taxon>Placobranchoidea</taxon>
        <taxon>Plakobranchidae</taxon>
        <taxon>Plakobranchus</taxon>
    </lineage>
</organism>
<gene>
    <name evidence="10" type="ORF">PoB_000263500</name>
</gene>
<keyword evidence="5" id="KW-0862">Zinc</keyword>
<proteinExistence type="predicted"/>
<dbReference type="PROSITE" id="PS00028">
    <property type="entry name" value="ZINC_FINGER_C2H2_1"/>
    <property type="match status" value="6"/>
</dbReference>
<keyword evidence="4 7" id="KW-0863">Zinc-finger</keyword>
<feature type="region of interest" description="Disordered" evidence="8">
    <location>
        <begin position="538"/>
        <end position="558"/>
    </location>
</feature>
<dbReference type="InterPro" id="IPR013087">
    <property type="entry name" value="Znf_C2H2_type"/>
</dbReference>
<accession>A0AAV3XZ78</accession>
<dbReference type="PANTHER" id="PTHR24394:SF29">
    <property type="entry name" value="MYONEURIN"/>
    <property type="match status" value="1"/>
</dbReference>
<keyword evidence="3" id="KW-0677">Repeat</keyword>
<evidence type="ECO:0000313" key="10">
    <source>
        <dbReference type="EMBL" id="GFN76129.1"/>
    </source>
</evidence>
<feature type="region of interest" description="Disordered" evidence="8">
    <location>
        <begin position="69"/>
        <end position="133"/>
    </location>
</feature>
<feature type="compositionally biased region" description="Polar residues" evidence="8">
    <location>
        <begin position="503"/>
        <end position="513"/>
    </location>
</feature>
<dbReference type="Pfam" id="PF00096">
    <property type="entry name" value="zf-C2H2"/>
    <property type="match status" value="2"/>
</dbReference>
<evidence type="ECO:0000256" key="6">
    <source>
        <dbReference type="ARBA" id="ARBA00023242"/>
    </source>
</evidence>
<feature type="domain" description="C2H2-type" evidence="9">
    <location>
        <begin position="169"/>
        <end position="196"/>
    </location>
</feature>
<keyword evidence="6" id="KW-0539">Nucleus</keyword>
<feature type="region of interest" description="Disordered" evidence="8">
    <location>
        <begin position="377"/>
        <end position="407"/>
    </location>
</feature>
<feature type="domain" description="C2H2-type" evidence="9">
    <location>
        <begin position="197"/>
        <end position="224"/>
    </location>
</feature>
<dbReference type="SMART" id="SM00355">
    <property type="entry name" value="ZnF_C2H2"/>
    <property type="match status" value="6"/>
</dbReference>
<evidence type="ECO:0000256" key="7">
    <source>
        <dbReference type="PROSITE-ProRule" id="PRU00042"/>
    </source>
</evidence>
<dbReference type="Proteomes" id="UP000735302">
    <property type="component" value="Unassembled WGS sequence"/>
</dbReference>
<dbReference type="PANTHER" id="PTHR24394">
    <property type="entry name" value="ZINC FINGER PROTEIN"/>
    <property type="match status" value="1"/>
</dbReference>
<dbReference type="FunFam" id="3.30.160.60:FF:002343">
    <property type="entry name" value="Zinc finger protein 33A"/>
    <property type="match status" value="1"/>
</dbReference>
<sequence>MDSYEALMNNPMASSYQMAHQNSFPQFPDGGSLNSGYGHLNDLPTSYADSVRAPVSGMAGLRGPYATPQQPLSYGNLPSHASASFSMPYDPPHMQSQQQQQQAHNDSNGGGGVTHSHSLQMPPLTPGAHTSSTPVSTKTIHSCTYCGLVLSSANALIEHKRIHTGDRPFACHICGKRFTQKAHLNIHKRTHTGEKPYACHICNKRFAQSSHLVSHKRIHTGEKPFVCGICHIGFTQKQRLDAHLKKHLAQGGQEELARIVAAGGKMDYQHRGRPSLADDNFMHLMNHNVQYIKQEAGPSEEESIEHKSPVNGNDEGQMLRTNNSDDVKNEDSEDEDKDNTVFGNKQIKTAAEPDKISAPSFSSEGMFLHPSGYVAYGGIEDNEESDGHGQGSHTSEAVNQQGASRRKPLVVRKLLMDTQTSTDQGSSKLAEGINQFQRFSPLHSDPGAMSNAVNEAEEFQDIGGTMDDKNDPPYHTSSSSRKPSTPGMTTRRASMPRQDEESQYSNLRNSSNIDAPYPFTAANGITRDVSARVPQETLSYSSPRNMPDSNPGGEGAGEGGLVKVNNRVSLVNFTAEELLTHLMKRDDIHKCQFCCLIFQDAAMYHIHRNMHDRSDLRRCNMCGKMLADKYDFTAHFLSMHKS</sequence>
<feature type="compositionally biased region" description="Polar residues" evidence="8">
    <location>
        <begin position="391"/>
        <end position="403"/>
    </location>
</feature>
<reference evidence="10 11" key="1">
    <citation type="journal article" date="2021" name="Elife">
        <title>Chloroplast acquisition without the gene transfer in kleptoplastic sea slugs, Plakobranchus ocellatus.</title>
        <authorList>
            <person name="Maeda T."/>
            <person name="Takahashi S."/>
            <person name="Yoshida T."/>
            <person name="Shimamura S."/>
            <person name="Takaki Y."/>
            <person name="Nagai Y."/>
            <person name="Toyoda A."/>
            <person name="Suzuki Y."/>
            <person name="Arimoto A."/>
            <person name="Ishii H."/>
            <person name="Satoh N."/>
            <person name="Nishiyama T."/>
            <person name="Hasebe M."/>
            <person name="Maruyama T."/>
            <person name="Minagawa J."/>
            <person name="Obokata J."/>
            <person name="Shigenobu S."/>
        </authorList>
    </citation>
    <scope>NUCLEOTIDE SEQUENCE [LARGE SCALE GENOMIC DNA]</scope>
</reference>
<feature type="region of interest" description="Disordered" evidence="8">
    <location>
        <begin position="462"/>
        <end position="515"/>
    </location>
</feature>